<organism evidence="1 2">
    <name type="scientific">Lepraria finkii</name>
    <dbReference type="NCBI Taxonomy" id="1340010"/>
    <lineage>
        <taxon>Eukaryota</taxon>
        <taxon>Fungi</taxon>
        <taxon>Dikarya</taxon>
        <taxon>Ascomycota</taxon>
        <taxon>Pezizomycotina</taxon>
        <taxon>Lecanoromycetes</taxon>
        <taxon>OSLEUM clade</taxon>
        <taxon>Lecanoromycetidae</taxon>
        <taxon>Lecanorales</taxon>
        <taxon>Lecanorineae</taxon>
        <taxon>Stereocaulaceae</taxon>
        <taxon>Lepraria</taxon>
    </lineage>
</organism>
<sequence length="398" mass="44838">MPITIKPATHQANPIKNSNPVEDSLDYLTRACRQEGKQCHSLLQSSFDLSPSTIPNTPIYPSQNGFVRAAISAYSSHHHLRVRPEDIWFAILSQLSLWINAHATEKSVRGKFVSFEGKKELKVTFESGDRYSIDWGVFAQLICGLIEKNVVDKELREWMMPAFSTTTEQDTIVASVLMMGAVQKFFDYKCCVRCGLPSVTLLGVKSDWELILQRLEKLSTFGEEPAQFYRLLKPVISRFVKSFNEPESEDTISFWQRIAHFQARGSGPSYYSGWITAFCFWDEKGKSMFSLFGQKKAEKRKNEPGNDAWTEKKHLSLDGVQYHRIESDEVPPGYTSVPVKVVDDGNEFDALMVAGSVGIKASSSESGGKGGGLDTMSPESGWWIFEKKSGEVKEDEYF</sequence>
<dbReference type="InterPro" id="IPR025533">
    <property type="entry name" value="DUF4419"/>
</dbReference>
<protein>
    <submittedName>
        <fullName evidence="1">Uncharacterized protein</fullName>
    </submittedName>
</protein>
<comment type="caution">
    <text evidence="1">The sequence shown here is derived from an EMBL/GenBank/DDBJ whole genome shotgun (WGS) entry which is preliminary data.</text>
</comment>
<dbReference type="PANTHER" id="PTHR31252">
    <property type="entry name" value="DUF4419 DOMAIN-CONTAINING PROTEIN"/>
    <property type="match status" value="1"/>
</dbReference>
<evidence type="ECO:0000313" key="1">
    <source>
        <dbReference type="EMBL" id="KAL2050749.1"/>
    </source>
</evidence>
<proteinExistence type="predicted"/>
<evidence type="ECO:0000313" key="2">
    <source>
        <dbReference type="Proteomes" id="UP001590951"/>
    </source>
</evidence>
<dbReference type="Pfam" id="PF14388">
    <property type="entry name" value="DUF4419"/>
    <property type="match status" value="1"/>
</dbReference>
<dbReference type="EMBL" id="JBHFEH010000043">
    <property type="protein sequence ID" value="KAL2050749.1"/>
    <property type="molecule type" value="Genomic_DNA"/>
</dbReference>
<dbReference type="Proteomes" id="UP001590951">
    <property type="component" value="Unassembled WGS sequence"/>
</dbReference>
<reference evidence="1 2" key="1">
    <citation type="submission" date="2024-09" db="EMBL/GenBank/DDBJ databases">
        <title>Rethinking Asexuality: The Enigmatic Case of Functional Sexual Genes in Lepraria (Stereocaulaceae).</title>
        <authorList>
            <person name="Doellman M."/>
            <person name="Sun Y."/>
            <person name="Barcenas-Pena A."/>
            <person name="Lumbsch H.T."/>
            <person name="Grewe F."/>
        </authorList>
    </citation>
    <scope>NUCLEOTIDE SEQUENCE [LARGE SCALE GENOMIC DNA]</scope>
    <source>
        <strain evidence="1 2">Grewe 0041</strain>
    </source>
</reference>
<gene>
    <name evidence="1" type="ORF">ABVK25_008987</name>
</gene>
<accession>A0ABR4B1I7</accession>
<name>A0ABR4B1I7_9LECA</name>
<keyword evidence="2" id="KW-1185">Reference proteome</keyword>
<dbReference type="PANTHER" id="PTHR31252:SF11">
    <property type="entry name" value="DUF4419 DOMAIN-CONTAINING PROTEIN"/>
    <property type="match status" value="1"/>
</dbReference>